<dbReference type="RefSeq" id="WP_282299825.1">
    <property type="nucleotide sequence ID" value="NZ_CP124616.1"/>
</dbReference>
<protein>
    <submittedName>
        <fullName evidence="2">Uncharacterized protein</fullName>
    </submittedName>
</protein>
<accession>A0ABY8QGN7</accession>
<sequence>MSDTDCIDPIAQMHRQQRAARMAAPKVVQRTSYWENAKYPLSFVGAFVLGVLATMFGRYCQFHMLGLPVQAENPDIQMVMDNVFVGLIAVVVRLLVSYATHEHMVAQMAGVWLVILTFHNLPHWAPMPMSMVFSPEYVHQAQAATNGNSILFRGAEFYFGKPPVFERK</sequence>
<organism evidence="2 3">
    <name type="scientific">Tropicibacter oceani</name>
    <dbReference type="NCBI Taxonomy" id="3058420"/>
    <lineage>
        <taxon>Bacteria</taxon>
        <taxon>Pseudomonadati</taxon>
        <taxon>Pseudomonadota</taxon>
        <taxon>Alphaproteobacteria</taxon>
        <taxon>Rhodobacterales</taxon>
        <taxon>Roseobacteraceae</taxon>
        <taxon>Tropicibacter</taxon>
    </lineage>
</organism>
<feature type="transmembrane region" description="Helical" evidence="1">
    <location>
        <begin position="78"/>
        <end position="98"/>
    </location>
</feature>
<keyword evidence="3" id="KW-1185">Reference proteome</keyword>
<keyword evidence="1" id="KW-0812">Transmembrane</keyword>
<reference evidence="2 3" key="1">
    <citation type="submission" date="2023-05" db="EMBL/GenBank/DDBJ databases">
        <title>YMD87, complete Genome.</title>
        <authorList>
            <person name="Zhang J."/>
            <person name="Xu X."/>
        </authorList>
    </citation>
    <scope>NUCLEOTIDE SEQUENCE [LARGE SCALE GENOMIC DNA]</scope>
    <source>
        <strain evidence="2 3">YMD87</strain>
    </source>
</reference>
<proteinExistence type="predicted"/>
<evidence type="ECO:0000256" key="1">
    <source>
        <dbReference type="SAM" id="Phobius"/>
    </source>
</evidence>
<evidence type="ECO:0000313" key="2">
    <source>
        <dbReference type="EMBL" id="WGW03196.1"/>
    </source>
</evidence>
<dbReference type="Proteomes" id="UP001241605">
    <property type="component" value="Chromosome"/>
</dbReference>
<feature type="transmembrane region" description="Helical" evidence="1">
    <location>
        <begin position="39"/>
        <end position="57"/>
    </location>
</feature>
<dbReference type="EMBL" id="CP124616">
    <property type="protein sequence ID" value="WGW03196.1"/>
    <property type="molecule type" value="Genomic_DNA"/>
</dbReference>
<name>A0ABY8QGN7_9RHOB</name>
<gene>
    <name evidence="2" type="ORF">QF118_14875</name>
</gene>
<keyword evidence="1" id="KW-1133">Transmembrane helix</keyword>
<keyword evidence="1" id="KW-0472">Membrane</keyword>
<evidence type="ECO:0000313" key="3">
    <source>
        <dbReference type="Proteomes" id="UP001241605"/>
    </source>
</evidence>